<feature type="region of interest" description="Disordered" evidence="5">
    <location>
        <begin position="555"/>
        <end position="575"/>
    </location>
</feature>
<feature type="compositionally biased region" description="Polar residues" evidence="5">
    <location>
        <begin position="29"/>
        <end position="40"/>
    </location>
</feature>
<dbReference type="OrthoDB" id="1936239at2759"/>
<dbReference type="PANTHER" id="PTHR46602:SF1">
    <property type="entry name" value="PROTEIN SUPPRESSOR OF GENE SILENCING 3"/>
    <property type="match status" value="1"/>
</dbReference>
<dbReference type="AlphaFoldDB" id="A0A200Q5T0"/>
<evidence type="ECO:0000256" key="5">
    <source>
        <dbReference type="SAM" id="MobiDB-lite"/>
    </source>
</evidence>
<evidence type="ECO:0000256" key="1">
    <source>
        <dbReference type="ARBA" id="ARBA00023054"/>
    </source>
</evidence>
<organism evidence="8 9">
    <name type="scientific">Macleaya cordata</name>
    <name type="common">Five-seeded plume-poppy</name>
    <name type="synonym">Bocconia cordata</name>
    <dbReference type="NCBI Taxonomy" id="56857"/>
    <lineage>
        <taxon>Eukaryota</taxon>
        <taxon>Viridiplantae</taxon>
        <taxon>Streptophyta</taxon>
        <taxon>Embryophyta</taxon>
        <taxon>Tracheophyta</taxon>
        <taxon>Spermatophyta</taxon>
        <taxon>Magnoliopsida</taxon>
        <taxon>Ranunculales</taxon>
        <taxon>Papaveraceae</taxon>
        <taxon>Papaveroideae</taxon>
        <taxon>Macleaya</taxon>
    </lineage>
</organism>
<evidence type="ECO:0000259" key="7">
    <source>
        <dbReference type="Pfam" id="PF03470"/>
    </source>
</evidence>
<dbReference type="InterPro" id="IPR005380">
    <property type="entry name" value="XS_domain"/>
</dbReference>
<keyword evidence="1 4" id="KW-0175">Coiled coil</keyword>
<feature type="compositionally biased region" description="Basic and acidic residues" evidence="5">
    <location>
        <begin position="59"/>
        <end position="69"/>
    </location>
</feature>
<keyword evidence="2" id="KW-0943">RNA-mediated gene silencing</keyword>
<evidence type="ECO:0000259" key="6">
    <source>
        <dbReference type="Pfam" id="PF03468"/>
    </source>
</evidence>
<sequence>MNPKKGGGKPSFPGATSSPSKGKSVVPQYKQSSGDSSFGNYSPKVGQLRSNMAELSIDSAKDADWEVVSRNKNRSGTGAPKQWGSQSSAPKSWGPGKASGGAWKDKSAESNRSVGRGNPKVQASNRGWENVYMAPPRVVPPPLQHGWQWNARDGFPESKASEYGQGKGLDSGSDMDASDHQGDVDDDDDDGDMLEDTDDDILSDGFESDESKKSHESRKKNKWFKEFFEILDKLSLEEMNSMSRQWHCPACRNGPGAIDWYRGLQPLMSHAKNKGSKRVRLHREFAEILDEELCRKGTSVLPVGEAYGKWKGLRSDRVPDKEIVWPPMVVIMNTKLEQDENEKWIGMGNQELLDSFSSYTAVKARHSYGPKGHRGMSLLIFESSPMGYVEAERLHNHFVKEGRHRDAWDHHPVLFYPGGERQLYGFMAQKEDMVTFNQHSPGSSKLKFEMRSYEEMVVGPMKQMSEDNQQLVWLKNKVVKEQRHSKALEESFGLLSEKLRKTKKENLIVRQRTKLQHEQNKEEMDYQEQFYKDQINMIHEKLEEKERAFEERLQEERKKVKQSNVDSRTTEDKQMRKKEIERFIESQAKGIEQFEAERERLIKLHEDRKAELKRRLLEEEVEVEKEFEAALTKLMKQYSPRPSEEDSTNGGP</sequence>
<dbReference type="Pfam" id="PF03470">
    <property type="entry name" value="zf-XS"/>
    <property type="match status" value="1"/>
</dbReference>
<evidence type="ECO:0000256" key="2">
    <source>
        <dbReference type="ARBA" id="ARBA00023158"/>
    </source>
</evidence>
<dbReference type="InterPro" id="IPR038588">
    <property type="entry name" value="XS_domain_sf"/>
</dbReference>
<evidence type="ECO:0000313" key="8">
    <source>
        <dbReference type="EMBL" id="OVA05796.1"/>
    </source>
</evidence>
<feature type="region of interest" description="Disordered" evidence="5">
    <location>
        <begin position="59"/>
        <end position="215"/>
    </location>
</feature>
<dbReference type="InterPro" id="IPR044287">
    <property type="entry name" value="SGS3"/>
</dbReference>
<dbReference type="InParanoid" id="A0A200Q5T0"/>
<feature type="domain" description="Zinc finger-XS" evidence="7">
    <location>
        <begin position="248"/>
        <end position="286"/>
    </location>
</feature>
<dbReference type="InterPro" id="IPR005381">
    <property type="entry name" value="Znf-XS_domain"/>
</dbReference>
<comment type="similarity">
    <text evidence="3">Belongs to the SGS3 family.</text>
</comment>
<dbReference type="STRING" id="56857.A0A200Q5T0"/>
<keyword evidence="9" id="KW-1185">Reference proteome</keyword>
<gene>
    <name evidence="8" type="ORF">BVC80_1385g8</name>
</gene>
<feature type="region of interest" description="Disordered" evidence="5">
    <location>
        <begin position="1"/>
        <end position="45"/>
    </location>
</feature>
<dbReference type="OMA" id="AREWHCP"/>
<reference evidence="8 9" key="1">
    <citation type="journal article" date="2017" name="Mol. Plant">
        <title>The Genome of Medicinal Plant Macleaya cordata Provides New Insights into Benzylisoquinoline Alkaloids Metabolism.</title>
        <authorList>
            <person name="Liu X."/>
            <person name="Liu Y."/>
            <person name="Huang P."/>
            <person name="Ma Y."/>
            <person name="Qing Z."/>
            <person name="Tang Q."/>
            <person name="Cao H."/>
            <person name="Cheng P."/>
            <person name="Zheng Y."/>
            <person name="Yuan Z."/>
            <person name="Zhou Y."/>
            <person name="Liu J."/>
            <person name="Tang Z."/>
            <person name="Zhuo Y."/>
            <person name="Zhang Y."/>
            <person name="Yu L."/>
            <person name="Huang J."/>
            <person name="Yang P."/>
            <person name="Peng Q."/>
            <person name="Zhang J."/>
            <person name="Jiang W."/>
            <person name="Zhang Z."/>
            <person name="Lin K."/>
            <person name="Ro D.K."/>
            <person name="Chen X."/>
            <person name="Xiong X."/>
            <person name="Shang Y."/>
            <person name="Huang S."/>
            <person name="Zeng J."/>
        </authorList>
    </citation>
    <scope>NUCLEOTIDE SEQUENCE [LARGE SCALE GENOMIC DNA]</scope>
    <source>
        <strain evidence="9">cv. BLH2017</strain>
        <tissue evidence="8">Root</tissue>
    </source>
</reference>
<dbReference type="FunCoup" id="A0A200Q5T0">
    <property type="interactions" value="844"/>
</dbReference>
<evidence type="ECO:0000313" key="9">
    <source>
        <dbReference type="Proteomes" id="UP000195402"/>
    </source>
</evidence>
<comment type="caution">
    <text evidence="8">The sequence shown here is derived from an EMBL/GenBank/DDBJ whole genome shotgun (WGS) entry which is preliminary data.</text>
</comment>
<evidence type="ECO:0000256" key="3">
    <source>
        <dbReference type="ARBA" id="ARBA00024022"/>
    </source>
</evidence>
<dbReference type="Pfam" id="PF03468">
    <property type="entry name" value="XS"/>
    <property type="match status" value="1"/>
</dbReference>
<feature type="domain" description="XS" evidence="6">
    <location>
        <begin position="320"/>
        <end position="433"/>
    </location>
</feature>
<dbReference type="Gene3D" id="3.30.70.2890">
    <property type="entry name" value="XS domain"/>
    <property type="match status" value="1"/>
</dbReference>
<dbReference type="GO" id="GO:0031047">
    <property type="term" value="P:regulatory ncRNA-mediated gene silencing"/>
    <property type="evidence" value="ECO:0007669"/>
    <property type="project" value="UniProtKB-KW"/>
</dbReference>
<accession>A0A200Q5T0</accession>
<proteinExistence type="inferred from homology"/>
<dbReference type="Proteomes" id="UP000195402">
    <property type="component" value="Unassembled WGS sequence"/>
</dbReference>
<feature type="compositionally biased region" description="Acidic residues" evidence="5">
    <location>
        <begin position="184"/>
        <end position="208"/>
    </location>
</feature>
<dbReference type="GO" id="GO:0051607">
    <property type="term" value="P:defense response to virus"/>
    <property type="evidence" value="ECO:0007669"/>
    <property type="project" value="InterPro"/>
</dbReference>
<name>A0A200Q5T0_MACCD</name>
<evidence type="ECO:0000256" key="4">
    <source>
        <dbReference type="SAM" id="Coils"/>
    </source>
</evidence>
<feature type="coiled-coil region" evidence="4">
    <location>
        <begin position="591"/>
        <end position="629"/>
    </location>
</feature>
<protein>
    <submittedName>
        <fullName evidence="8">XS domain</fullName>
    </submittedName>
</protein>
<dbReference type="EMBL" id="MVGT01003003">
    <property type="protein sequence ID" value="OVA05796.1"/>
    <property type="molecule type" value="Genomic_DNA"/>
</dbReference>
<dbReference type="PANTHER" id="PTHR46602">
    <property type="entry name" value="PROTEIN SUPPRESSOR OF GENE SILENCING 3"/>
    <property type="match status" value="1"/>
</dbReference>